<dbReference type="STRING" id="402384.HM131_15885"/>
<feature type="domain" description="DUF5659" evidence="1">
    <location>
        <begin position="5"/>
        <end position="51"/>
    </location>
</feature>
<evidence type="ECO:0000259" key="1">
    <source>
        <dbReference type="Pfam" id="PF18903"/>
    </source>
</evidence>
<dbReference type="Pfam" id="PF18903">
    <property type="entry name" value="DUF5659"/>
    <property type="match status" value="1"/>
</dbReference>
<keyword evidence="3" id="KW-1185">Reference proteome</keyword>
<dbReference type="InterPro" id="IPR043718">
    <property type="entry name" value="DUF5659"/>
</dbReference>
<dbReference type="OrthoDB" id="2059932at2"/>
<name>A0A1W5ZYA0_9BACI</name>
<accession>A0A1W5ZYA0</accession>
<evidence type="ECO:0000313" key="3">
    <source>
        <dbReference type="Proteomes" id="UP000192527"/>
    </source>
</evidence>
<protein>
    <recommendedName>
        <fullName evidence="1">DUF5659 domain-containing protein</fullName>
    </recommendedName>
</protein>
<dbReference type="AlphaFoldDB" id="A0A1W5ZYA0"/>
<dbReference type="Proteomes" id="UP000192527">
    <property type="component" value="Chromosome"/>
</dbReference>
<dbReference type="RefSeq" id="WP_085030699.1">
    <property type="nucleotide sequence ID" value="NZ_CP020772.1"/>
</dbReference>
<evidence type="ECO:0000313" key="2">
    <source>
        <dbReference type="EMBL" id="ARI78240.1"/>
    </source>
</evidence>
<sequence length="60" mass="6969">MERKVIMSLHLANELLTKGFRIIEVKPSTRYKGKAVFIFEATCEFKEELTEIAIRKGIKL</sequence>
<organism evidence="2 3">
    <name type="scientific">Halobacillus mangrovi</name>
    <dbReference type="NCBI Taxonomy" id="402384"/>
    <lineage>
        <taxon>Bacteria</taxon>
        <taxon>Bacillati</taxon>
        <taxon>Bacillota</taxon>
        <taxon>Bacilli</taxon>
        <taxon>Bacillales</taxon>
        <taxon>Bacillaceae</taxon>
        <taxon>Halobacillus</taxon>
    </lineage>
</organism>
<dbReference type="EMBL" id="CP020772">
    <property type="protein sequence ID" value="ARI78240.1"/>
    <property type="molecule type" value="Genomic_DNA"/>
</dbReference>
<reference evidence="2 3" key="1">
    <citation type="submission" date="2017-04" db="EMBL/GenBank/DDBJ databases">
        <title>The whole genome sequencing and assembly of Halobacillus mangrovi strain.</title>
        <authorList>
            <person name="Lee S.-J."/>
            <person name="Park M.-K."/>
            <person name="Kim J.-Y."/>
            <person name="Lee Y.-J."/>
            <person name="Yi H."/>
            <person name="Bahn Y.-S."/>
            <person name="Kim J.F."/>
            <person name="Lee D.-W."/>
        </authorList>
    </citation>
    <scope>NUCLEOTIDE SEQUENCE [LARGE SCALE GENOMIC DNA]</scope>
    <source>
        <strain evidence="2 3">KTB 131</strain>
    </source>
</reference>
<proteinExistence type="predicted"/>
<dbReference type="KEGG" id="hmn:HM131_15885"/>
<gene>
    <name evidence="2" type="ORF">HM131_15885</name>
</gene>